<feature type="domain" description="ABC transporter" evidence="9">
    <location>
        <begin position="27"/>
        <end position="273"/>
    </location>
</feature>
<dbReference type="Proteomes" id="UP000604001">
    <property type="component" value="Unassembled WGS sequence"/>
</dbReference>
<evidence type="ECO:0000256" key="1">
    <source>
        <dbReference type="ARBA" id="ARBA00004202"/>
    </source>
</evidence>
<dbReference type="PANTHER" id="PTHR43297:SF2">
    <property type="entry name" value="DIPEPTIDE TRANSPORT ATP-BINDING PROTEIN DPPD"/>
    <property type="match status" value="1"/>
</dbReference>
<organism evidence="10 11">
    <name type="scientific">Nocardioides deserti</name>
    <dbReference type="NCBI Taxonomy" id="1588644"/>
    <lineage>
        <taxon>Bacteria</taxon>
        <taxon>Bacillati</taxon>
        <taxon>Actinomycetota</taxon>
        <taxon>Actinomycetes</taxon>
        <taxon>Propionibacteriales</taxon>
        <taxon>Nocardioidaceae</taxon>
        <taxon>Nocardioides</taxon>
    </lineage>
</organism>
<reference evidence="10 11" key="1">
    <citation type="submission" date="2020-08" db="EMBL/GenBank/DDBJ databases">
        <title>novel species in genus Nocardioides.</title>
        <authorList>
            <person name="Zhang G."/>
        </authorList>
    </citation>
    <scope>NUCLEOTIDE SEQUENCE [LARGE SCALE GENOMIC DNA]</scope>
    <source>
        <strain evidence="10 11">SC8A-24</strain>
    </source>
</reference>
<keyword evidence="5" id="KW-0547">Nucleotide-binding</keyword>
<evidence type="ECO:0000256" key="6">
    <source>
        <dbReference type="ARBA" id="ARBA00022840"/>
    </source>
</evidence>
<dbReference type="InterPro" id="IPR013563">
    <property type="entry name" value="Oligopep_ABC_C"/>
</dbReference>
<dbReference type="GO" id="GO:0005524">
    <property type="term" value="F:ATP binding"/>
    <property type="evidence" value="ECO:0007669"/>
    <property type="project" value="UniProtKB-KW"/>
</dbReference>
<dbReference type="InterPro" id="IPR050388">
    <property type="entry name" value="ABC_Ni/Peptide_Import"/>
</dbReference>
<keyword evidence="11" id="KW-1185">Reference proteome</keyword>
<dbReference type="RefSeq" id="WP_186347174.1">
    <property type="nucleotide sequence ID" value="NZ_BMMR01000001.1"/>
</dbReference>
<gene>
    <name evidence="10" type="ORF">H7344_16925</name>
</gene>
<evidence type="ECO:0000256" key="7">
    <source>
        <dbReference type="ARBA" id="ARBA00023136"/>
    </source>
</evidence>
<dbReference type="NCBIfam" id="TIGR01727">
    <property type="entry name" value="oligo_HPY"/>
    <property type="match status" value="1"/>
</dbReference>
<comment type="caution">
    <text evidence="10">The sequence shown here is derived from an EMBL/GenBank/DDBJ whole genome shotgun (WGS) entry which is preliminary data.</text>
</comment>
<keyword evidence="6 10" id="KW-0067">ATP-binding</keyword>
<dbReference type="Gene3D" id="3.40.50.300">
    <property type="entry name" value="P-loop containing nucleotide triphosphate hydrolases"/>
    <property type="match status" value="1"/>
</dbReference>
<evidence type="ECO:0000256" key="4">
    <source>
        <dbReference type="ARBA" id="ARBA00022475"/>
    </source>
</evidence>
<evidence type="ECO:0000313" key="11">
    <source>
        <dbReference type="Proteomes" id="UP000604001"/>
    </source>
</evidence>
<dbReference type="Pfam" id="PF00005">
    <property type="entry name" value="ABC_tran"/>
    <property type="match status" value="1"/>
</dbReference>
<dbReference type="Pfam" id="PF08352">
    <property type="entry name" value="oligo_HPY"/>
    <property type="match status" value="1"/>
</dbReference>
<dbReference type="SMART" id="SM00382">
    <property type="entry name" value="AAA"/>
    <property type="match status" value="1"/>
</dbReference>
<evidence type="ECO:0000256" key="3">
    <source>
        <dbReference type="ARBA" id="ARBA00022448"/>
    </source>
</evidence>
<dbReference type="EMBL" id="JACMYC010000014">
    <property type="protein sequence ID" value="MBC2961979.1"/>
    <property type="molecule type" value="Genomic_DNA"/>
</dbReference>
<evidence type="ECO:0000256" key="8">
    <source>
        <dbReference type="SAM" id="MobiDB-lite"/>
    </source>
</evidence>
<keyword evidence="3" id="KW-0813">Transport</keyword>
<evidence type="ECO:0000256" key="2">
    <source>
        <dbReference type="ARBA" id="ARBA00005417"/>
    </source>
</evidence>
<dbReference type="InterPro" id="IPR017871">
    <property type="entry name" value="ABC_transporter-like_CS"/>
</dbReference>
<comment type="subcellular location">
    <subcellularLocation>
        <location evidence="1">Cell membrane</location>
        <topology evidence="1">Peripheral membrane protein</topology>
    </subcellularLocation>
</comment>
<dbReference type="PROSITE" id="PS50893">
    <property type="entry name" value="ABC_TRANSPORTER_2"/>
    <property type="match status" value="1"/>
</dbReference>
<dbReference type="PROSITE" id="PS00211">
    <property type="entry name" value="ABC_TRANSPORTER_1"/>
    <property type="match status" value="1"/>
</dbReference>
<evidence type="ECO:0000259" key="9">
    <source>
        <dbReference type="PROSITE" id="PS50893"/>
    </source>
</evidence>
<name>A0ABR6UC08_9ACTN</name>
<dbReference type="SUPFAM" id="SSF52540">
    <property type="entry name" value="P-loop containing nucleoside triphosphate hydrolases"/>
    <property type="match status" value="1"/>
</dbReference>
<proteinExistence type="inferred from homology"/>
<dbReference type="InterPro" id="IPR003439">
    <property type="entry name" value="ABC_transporter-like_ATP-bd"/>
</dbReference>
<dbReference type="InterPro" id="IPR027417">
    <property type="entry name" value="P-loop_NTPase"/>
</dbReference>
<sequence length="346" mass="36955">MSAHPSLELTLQPSPEGRAPGAPVFEVQDLQVEFRTSAGVAKAVNHVSFSVAAGECLAIVGESGSGKTATLLAALGLLPTPPSRTTGGKVLLDGVDLLALSRRGLRDVLGRDISMVFQDSLSAFNPVLTIGRQISEGVRRHRGLSKKAAHALSIEMLERVGVPDPRQRVDQYPHQLSGGMRQRAMIAMALAGEPKVLIADEPTTALDVTVQAQILELVRSFEDLSVVWVSHDLGVVAGLADRVAVMYAGSVIEQGPARDIFHDPRHPYTRALLGSVPRLRDPDRGDLVSIPGLPPSLVDLPAGCPFYARCDVRDERGLARRPELVTVAPRHEAACFAAADEARNHG</sequence>
<comment type="similarity">
    <text evidence="2">Belongs to the ABC transporter superfamily.</text>
</comment>
<dbReference type="PANTHER" id="PTHR43297">
    <property type="entry name" value="OLIGOPEPTIDE TRANSPORT ATP-BINDING PROTEIN APPD"/>
    <property type="match status" value="1"/>
</dbReference>
<dbReference type="InterPro" id="IPR003593">
    <property type="entry name" value="AAA+_ATPase"/>
</dbReference>
<evidence type="ECO:0000256" key="5">
    <source>
        <dbReference type="ARBA" id="ARBA00022741"/>
    </source>
</evidence>
<keyword evidence="7" id="KW-0472">Membrane</keyword>
<keyword evidence="4" id="KW-1003">Cell membrane</keyword>
<dbReference type="CDD" id="cd03257">
    <property type="entry name" value="ABC_NikE_OppD_transporters"/>
    <property type="match status" value="1"/>
</dbReference>
<evidence type="ECO:0000313" key="10">
    <source>
        <dbReference type="EMBL" id="MBC2961979.1"/>
    </source>
</evidence>
<feature type="region of interest" description="Disordered" evidence="8">
    <location>
        <begin position="1"/>
        <end position="20"/>
    </location>
</feature>
<accession>A0ABR6UC08</accession>
<protein>
    <submittedName>
        <fullName evidence="10">ABC transporter ATP-binding protein</fullName>
    </submittedName>
</protein>